<proteinExistence type="inferred from homology"/>
<feature type="transmembrane region" description="Helical" evidence="11">
    <location>
        <begin position="121"/>
        <end position="146"/>
    </location>
</feature>
<keyword evidence="7" id="KW-0965">Cell junction</keyword>
<dbReference type="InterPro" id="IPR006187">
    <property type="entry name" value="Claudin"/>
</dbReference>
<dbReference type="Gene3D" id="1.20.140.150">
    <property type="match status" value="1"/>
</dbReference>
<dbReference type="OrthoDB" id="8894287at2759"/>
<name>A0A6J2VYF3_CHACN</name>
<evidence type="ECO:0000256" key="4">
    <source>
        <dbReference type="ARBA" id="ARBA00022427"/>
    </source>
</evidence>
<evidence type="ECO:0000256" key="7">
    <source>
        <dbReference type="ARBA" id="ARBA00022949"/>
    </source>
</evidence>
<dbReference type="InParanoid" id="A0A6J2VYF3"/>
<evidence type="ECO:0000313" key="12">
    <source>
        <dbReference type="Proteomes" id="UP000504632"/>
    </source>
</evidence>
<protein>
    <submittedName>
        <fullName evidence="13">Claudin-4-like</fullName>
    </submittedName>
</protein>
<evidence type="ECO:0000256" key="10">
    <source>
        <dbReference type="SAM" id="MobiDB-lite"/>
    </source>
</evidence>
<evidence type="ECO:0000256" key="5">
    <source>
        <dbReference type="ARBA" id="ARBA00022475"/>
    </source>
</evidence>
<feature type="transmembrane region" description="Helical" evidence="11">
    <location>
        <begin position="79"/>
        <end position="100"/>
    </location>
</feature>
<evidence type="ECO:0000256" key="6">
    <source>
        <dbReference type="ARBA" id="ARBA00022692"/>
    </source>
</evidence>
<evidence type="ECO:0000256" key="11">
    <source>
        <dbReference type="SAM" id="Phobius"/>
    </source>
</evidence>
<keyword evidence="4" id="KW-0796">Tight junction</keyword>
<evidence type="ECO:0000256" key="8">
    <source>
        <dbReference type="ARBA" id="ARBA00022989"/>
    </source>
</evidence>
<feature type="compositionally biased region" description="Polar residues" evidence="10">
    <location>
        <begin position="293"/>
        <end position="314"/>
    </location>
</feature>
<evidence type="ECO:0000256" key="9">
    <source>
        <dbReference type="ARBA" id="ARBA00023136"/>
    </source>
</evidence>
<accession>A0A6J2VYF3</accession>
<dbReference type="InterPro" id="IPR004031">
    <property type="entry name" value="PMP22/EMP/MP20/Claudin"/>
</dbReference>
<comment type="subcellular location">
    <subcellularLocation>
        <location evidence="1">Cell junction</location>
        <location evidence="1">Tight junction</location>
    </subcellularLocation>
    <subcellularLocation>
        <location evidence="2">Cell membrane</location>
        <topology evidence="2">Multi-pass membrane protein</topology>
    </subcellularLocation>
</comment>
<evidence type="ECO:0000256" key="1">
    <source>
        <dbReference type="ARBA" id="ARBA00004435"/>
    </source>
</evidence>
<dbReference type="AlphaFoldDB" id="A0A6J2VYF3"/>
<reference evidence="13" key="1">
    <citation type="submission" date="2025-08" db="UniProtKB">
        <authorList>
            <consortium name="RefSeq"/>
        </authorList>
    </citation>
    <scope>IDENTIFICATION</scope>
</reference>
<feature type="region of interest" description="Disordered" evidence="10">
    <location>
        <begin position="209"/>
        <end position="314"/>
    </location>
</feature>
<organism evidence="12 13">
    <name type="scientific">Chanos chanos</name>
    <name type="common">Milkfish</name>
    <name type="synonym">Mugil chanos</name>
    <dbReference type="NCBI Taxonomy" id="29144"/>
    <lineage>
        <taxon>Eukaryota</taxon>
        <taxon>Metazoa</taxon>
        <taxon>Chordata</taxon>
        <taxon>Craniata</taxon>
        <taxon>Vertebrata</taxon>
        <taxon>Euteleostomi</taxon>
        <taxon>Actinopterygii</taxon>
        <taxon>Neopterygii</taxon>
        <taxon>Teleostei</taxon>
        <taxon>Ostariophysi</taxon>
        <taxon>Gonorynchiformes</taxon>
        <taxon>Chanidae</taxon>
        <taxon>Chanos</taxon>
    </lineage>
</organism>
<keyword evidence="6 11" id="KW-0812">Transmembrane</keyword>
<dbReference type="GeneID" id="115818018"/>
<keyword evidence="9 11" id="KW-0472">Membrane</keyword>
<comment type="similarity">
    <text evidence="3">Belongs to the claudin family.</text>
</comment>
<evidence type="ECO:0000256" key="2">
    <source>
        <dbReference type="ARBA" id="ARBA00004651"/>
    </source>
</evidence>
<dbReference type="GO" id="GO:0005198">
    <property type="term" value="F:structural molecule activity"/>
    <property type="evidence" value="ECO:0007669"/>
    <property type="project" value="InterPro"/>
</dbReference>
<dbReference type="GO" id="GO:0005886">
    <property type="term" value="C:plasma membrane"/>
    <property type="evidence" value="ECO:0007669"/>
    <property type="project" value="UniProtKB-SubCell"/>
</dbReference>
<dbReference type="GO" id="GO:0005923">
    <property type="term" value="C:bicellular tight junction"/>
    <property type="evidence" value="ECO:0007669"/>
    <property type="project" value="UniProtKB-SubCell"/>
</dbReference>
<evidence type="ECO:0000256" key="3">
    <source>
        <dbReference type="ARBA" id="ARBA00008295"/>
    </source>
</evidence>
<dbReference type="Proteomes" id="UP000504632">
    <property type="component" value="Chromosome 8"/>
</dbReference>
<dbReference type="RefSeq" id="XP_030637097.1">
    <property type="nucleotide sequence ID" value="XM_030781237.1"/>
</dbReference>
<feature type="compositionally biased region" description="Basic and acidic residues" evidence="10">
    <location>
        <begin position="238"/>
        <end position="248"/>
    </location>
</feature>
<feature type="compositionally biased region" description="Polar residues" evidence="10">
    <location>
        <begin position="225"/>
        <end position="237"/>
    </location>
</feature>
<keyword evidence="8 11" id="KW-1133">Transmembrane helix</keyword>
<feature type="transmembrane region" description="Helical" evidence="11">
    <location>
        <begin position="166"/>
        <end position="184"/>
    </location>
</feature>
<dbReference type="PANTHER" id="PTHR12002">
    <property type="entry name" value="CLAUDIN"/>
    <property type="match status" value="1"/>
</dbReference>
<sequence>MASMNLQMLASALALLGWVGTILTCILPMWRVTAFVGTSIVTSQTTWEGIWMTCMAQSTGQVQCRPYYSMLALSADLKAARALSVLAILTGAIGLILAFVGGKCTRFLDDRGERAKAKVAIAAGAVIILAGFFCIIPVCWTANMVVKNFYNPQMVDSQRREIGASIYIGWGSSLLLFLAGGMFCSSSCPPKDEDDGSPSVKYHVVRSTAAGSSMAGSHRVRESSVRPSQNGPASVRTQESEDLKKDRPPSAGSRKSKAPSTKSQLSIKTESVTESEHSEGASTKSQLMRMDSNKSLNASEASDTASANATKTYI</sequence>
<keyword evidence="12" id="KW-1185">Reference proteome</keyword>
<evidence type="ECO:0000313" key="13">
    <source>
        <dbReference type="RefSeq" id="XP_030637097.1"/>
    </source>
</evidence>
<dbReference type="Pfam" id="PF00822">
    <property type="entry name" value="PMP22_Claudin"/>
    <property type="match status" value="1"/>
</dbReference>
<keyword evidence="5" id="KW-1003">Cell membrane</keyword>
<dbReference type="PRINTS" id="PR01077">
    <property type="entry name" value="CLAUDIN"/>
</dbReference>
<gene>
    <name evidence="13" type="primary">LOC115818018</name>
</gene>
<dbReference type="FunFam" id="1.20.140.150:FF:000001">
    <property type="entry name" value="Claudin"/>
    <property type="match status" value="1"/>
</dbReference>
<feature type="compositionally biased region" description="Polar residues" evidence="10">
    <location>
        <begin position="258"/>
        <end position="272"/>
    </location>
</feature>